<keyword evidence="6 10" id="KW-0863">Zinc-finger</keyword>
<dbReference type="Pfam" id="PF00097">
    <property type="entry name" value="zf-C3HC4"/>
    <property type="match status" value="1"/>
</dbReference>
<dbReference type="GO" id="GO:0005789">
    <property type="term" value="C:endoplasmic reticulum membrane"/>
    <property type="evidence" value="ECO:0007669"/>
    <property type="project" value="UniProtKB-SubCell"/>
</dbReference>
<dbReference type="InterPro" id="IPR018957">
    <property type="entry name" value="Znf_C3HC4_RING-type"/>
</dbReference>
<evidence type="ECO:0000256" key="3">
    <source>
        <dbReference type="ARBA" id="ARBA00004906"/>
    </source>
</evidence>
<evidence type="ECO:0000256" key="9">
    <source>
        <dbReference type="ARBA" id="ARBA00023136"/>
    </source>
</evidence>
<dbReference type="SMART" id="SM00184">
    <property type="entry name" value="RING"/>
    <property type="match status" value="1"/>
</dbReference>
<evidence type="ECO:0000313" key="15">
    <source>
        <dbReference type="Proteomes" id="UP001151287"/>
    </source>
</evidence>
<dbReference type="EC" id="2.3.2.27" evidence="11"/>
<comment type="pathway">
    <text evidence="3 11">Protein modification; protein ubiquitination.</text>
</comment>
<dbReference type="InterPro" id="IPR001841">
    <property type="entry name" value="Znf_RING"/>
</dbReference>
<feature type="region of interest" description="Disordered" evidence="12">
    <location>
        <begin position="607"/>
        <end position="680"/>
    </location>
</feature>
<dbReference type="FunFam" id="3.30.40.10:FF:000365">
    <property type="entry name" value="Zinc finger family protein"/>
    <property type="match status" value="1"/>
</dbReference>
<comment type="domain">
    <text evidence="11">The RING-type zinc finger domain is responsible for E3 ligase activity.</text>
</comment>
<protein>
    <recommendedName>
        <fullName evidence="11">E3 ubiquitin-protein ligase RMA</fullName>
        <ecNumber evidence="11">2.3.2.27</ecNumber>
    </recommendedName>
    <alternativeName>
        <fullName evidence="11">Protein RING membrane-anchor</fullName>
    </alternativeName>
    <alternativeName>
        <fullName evidence="11">RING-type E3 ubiquitin transferase RMA</fullName>
    </alternativeName>
</protein>
<keyword evidence="15" id="KW-1185">Reference proteome</keyword>
<keyword evidence="5 11" id="KW-0479">Metal-binding</keyword>
<dbReference type="OrthoDB" id="6270329at2759"/>
<feature type="compositionally biased region" description="Basic residues" evidence="12">
    <location>
        <begin position="671"/>
        <end position="680"/>
    </location>
</feature>
<dbReference type="GO" id="GO:0008270">
    <property type="term" value="F:zinc ion binding"/>
    <property type="evidence" value="ECO:0007669"/>
    <property type="project" value="UniProtKB-KW"/>
</dbReference>
<dbReference type="CDD" id="cd16534">
    <property type="entry name" value="RING-HC_RNF5-like"/>
    <property type="match status" value="1"/>
</dbReference>
<evidence type="ECO:0000256" key="10">
    <source>
        <dbReference type="PROSITE-ProRule" id="PRU00175"/>
    </source>
</evidence>
<comment type="caution">
    <text evidence="14">The sequence shown here is derived from an EMBL/GenBank/DDBJ whole genome shotgun (WGS) entry which is preliminary data.</text>
</comment>
<name>A0A9Q0C7A0_9POAL</name>
<feature type="compositionally biased region" description="Polar residues" evidence="12">
    <location>
        <begin position="616"/>
        <end position="626"/>
    </location>
</feature>
<evidence type="ECO:0000256" key="11">
    <source>
        <dbReference type="RuleBase" id="RU369090"/>
    </source>
</evidence>
<dbReference type="GO" id="GO:0061630">
    <property type="term" value="F:ubiquitin protein ligase activity"/>
    <property type="evidence" value="ECO:0007669"/>
    <property type="project" value="UniProtKB-UniRule"/>
</dbReference>
<dbReference type="InterPro" id="IPR017907">
    <property type="entry name" value="Znf_RING_CS"/>
</dbReference>
<dbReference type="PANTHER" id="PTHR12313">
    <property type="entry name" value="E3 UBIQUITIN-PROTEIN LIGASE RNF5-RELATED"/>
    <property type="match status" value="1"/>
</dbReference>
<evidence type="ECO:0000256" key="5">
    <source>
        <dbReference type="ARBA" id="ARBA00022723"/>
    </source>
</evidence>
<comment type="function">
    <text evidence="11">E3 ubiquitin-protein ligase.</text>
</comment>
<sequence length="680" mass="73341">MADEANDSNRPNRRTSMDLNLYLGLPRSPRHARPDFGSDLALSSIPMNSSSSSVASIEDSNTPANRSSSIPIETAESQPHPPYSPTAPAMDTNPQIDRMPSSPEYTPYFPSYESFNTSFPPLVDPNPLPPVHELDEATNPSLMIVDDLTAFSAETHVPYSPPYVAPPSLPPTPPTQQAYIPQSTAEETPNEDIPFSFYPQLPPPPPYITTSRVELLRPEIRFRRLIETSHRLRARRFRSSFSHGSGAHNSNVASGSTINAATTEPQAGVETVACAERVAAASVRKDKVKLETGIMELSDEETKENAHNDCANFECNICFDMASEPVVTSCGHLFCWPCLYQWLHVHSDNRECPVCKGEVTDANITPIYGRGSTDSSGERTKSTVPIGEDGVKIPPRPRGNRVESFRQQFRPVSRRFGEGIASSMRRLLDQQMRPSGSGSHRFDPNVDAAVQEVLDGAHRRVLTRIRARRLQREEFHIGNNSSSAEVMPHVMVDTPINPGPPLMNPGSVSVNPNPNSASLFREGIDLWHRFSLYGLASTERLAAITADLGRVVGRFASISGNNNNGASTSANPMDPSNSERPASGIQVAAALAADQVSASSTMAVIQGDPGVGTGNSEGLASASNWPNSSAGSSRAQRRRIRNGGSGTAGASTSSGSGNVGGSLDVDGGPAHHLRKRRRLN</sequence>
<feature type="compositionally biased region" description="Low complexity" evidence="12">
    <location>
        <begin position="648"/>
        <end position="668"/>
    </location>
</feature>
<dbReference type="GO" id="GO:0006511">
    <property type="term" value="P:ubiquitin-dependent protein catabolic process"/>
    <property type="evidence" value="ECO:0007669"/>
    <property type="project" value="UniProtKB-UniRule"/>
</dbReference>
<keyword evidence="7 11" id="KW-0833">Ubl conjugation pathway</keyword>
<dbReference type="EMBL" id="JAMQYH010000004">
    <property type="protein sequence ID" value="KAJ1688593.1"/>
    <property type="molecule type" value="Genomic_DNA"/>
</dbReference>
<evidence type="ECO:0000256" key="6">
    <source>
        <dbReference type="ARBA" id="ARBA00022771"/>
    </source>
</evidence>
<dbReference type="SUPFAM" id="SSF57850">
    <property type="entry name" value="RING/U-box"/>
    <property type="match status" value="1"/>
</dbReference>
<gene>
    <name evidence="14" type="ORF">LUZ63_012748</name>
</gene>
<evidence type="ECO:0000313" key="14">
    <source>
        <dbReference type="EMBL" id="KAJ1688593.1"/>
    </source>
</evidence>
<keyword evidence="9" id="KW-0472">Membrane</keyword>
<evidence type="ECO:0000256" key="8">
    <source>
        <dbReference type="ARBA" id="ARBA00022833"/>
    </source>
</evidence>
<feature type="domain" description="RING-type" evidence="13">
    <location>
        <begin position="315"/>
        <end position="356"/>
    </location>
</feature>
<feature type="compositionally biased region" description="Polar residues" evidence="12">
    <location>
        <begin position="61"/>
        <end position="77"/>
    </location>
</feature>
<feature type="region of interest" description="Disordered" evidence="12">
    <location>
        <begin position="366"/>
        <end position="401"/>
    </location>
</feature>
<dbReference type="PROSITE" id="PS50089">
    <property type="entry name" value="ZF_RING_2"/>
    <property type="match status" value="1"/>
</dbReference>
<evidence type="ECO:0000256" key="1">
    <source>
        <dbReference type="ARBA" id="ARBA00000900"/>
    </source>
</evidence>
<evidence type="ECO:0000256" key="7">
    <source>
        <dbReference type="ARBA" id="ARBA00022786"/>
    </source>
</evidence>
<feature type="compositionally biased region" description="Low complexity" evidence="12">
    <location>
        <begin position="43"/>
        <end position="60"/>
    </location>
</feature>
<evidence type="ECO:0000256" key="12">
    <source>
        <dbReference type="SAM" id="MobiDB-lite"/>
    </source>
</evidence>
<dbReference type="PROSITE" id="PS00518">
    <property type="entry name" value="ZF_RING_1"/>
    <property type="match status" value="1"/>
</dbReference>
<keyword evidence="8 11" id="KW-0862">Zinc</keyword>
<comment type="catalytic activity">
    <reaction evidence="1 11">
        <text>S-ubiquitinyl-[E2 ubiquitin-conjugating enzyme]-L-cysteine + [acceptor protein]-L-lysine = [E2 ubiquitin-conjugating enzyme]-L-cysteine + N(6)-ubiquitinyl-[acceptor protein]-L-lysine.</text>
        <dbReference type="EC" id="2.3.2.27"/>
    </reaction>
</comment>
<dbReference type="Proteomes" id="UP001151287">
    <property type="component" value="Unassembled WGS sequence"/>
</dbReference>
<dbReference type="InterPro" id="IPR045103">
    <property type="entry name" value="RNF5/RNF185-like"/>
</dbReference>
<accession>A0A9Q0C7A0</accession>
<dbReference type="InterPro" id="IPR013083">
    <property type="entry name" value="Znf_RING/FYVE/PHD"/>
</dbReference>
<keyword evidence="4 11" id="KW-0808">Transferase</keyword>
<proteinExistence type="predicted"/>
<comment type="subcellular location">
    <subcellularLocation>
        <location evidence="2">Endomembrane system</location>
    </subcellularLocation>
    <subcellularLocation>
        <location evidence="11">Endoplasmic reticulum membrane</location>
        <topology evidence="11">Single-pass type IV membrane protein</topology>
    </subcellularLocation>
</comment>
<evidence type="ECO:0000256" key="4">
    <source>
        <dbReference type="ARBA" id="ARBA00022679"/>
    </source>
</evidence>
<feature type="compositionally biased region" description="Low complexity" evidence="12">
    <location>
        <begin position="557"/>
        <end position="571"/>
    </location>
</feature>
<reference evidence="14" key="1">
    <citation type="journal article" date="2022" name="Cell">
        <title>Repeat-based holocentromeres influence genome architecture and karyotype evolution.</title>
        <authorList>
            <person name="Hofstatter P.G."/>
            <person name="Thangavel G."/>
            <person name="Lux T."/>
            <person name="Neumann P."/>
            <person name="Vondrak T."/>
            <person name="Novak P."/>
            <person name="Zhang M."/>
            <person name="Costa L."/>
            <person name="Castellani M."/>
            <person name="Scott A."/>
            <person name="Toegelov H."/>
            <person name="Fuchs J."/>
            <person name="Mata-Sucre Y."/>
            <person name="Dias Y."/>
            <person name="Vanzela A.L.L."/>
            <person name="Huettel B."/>
            <person name="Almeida C.C.S."/>
            <person name="Simkova H."/>
            <person name="Souza G."/>
            <person name="Pedrosa-Harand A."/>
            <person name="Macas J."/>
            <person name="Mayer K.F.X."/>
            <person name="Houben A."/>
            <person name="Marques A."/>
        </authorList>
    </citation>
    <scope>NUCLEOTIDE SEQUENCE</scope>
    <source>
        <strain evidence="14">RhyBre1mFocal</strain>
    </source>
</reference>
<dbReference type="Gene3D" id="3.30.40.10">
    <property type="entry name" value="Zinc/RING finger domain, C3HC4 (zinc finger)"/>
    <property type="match status" value="1"/>
</dbReference>
<feature type="region of interest" description="Disordered" evidence="12">
    <location>
        <begin position="557"/>
        <end position="582"/>
    </location>
</feature>
<dbReference type="AlphaFoldDB" id="A0A9Q0C7A0"/>
<evidence type="ECO:0000259" key="13">
    <source>
        <dbReference type="PROSITE" id="PS50089"/>
    </source>
</evidence>
<evidence type="ECO:0000256" key="2">
    <source>
        <dbReference type="ARBA" id="ARBA00004308"/>
    </source>
</evidence>
<keyword evidence="11" id="KW-0256">Endoplasmic reticulum</keyword>
<feature type="region of interest" description="Disordered" evidence="12">
    <location>
        <begin position="1"/>
        <end position="105"/>
    </location>
</feature>
<organism evidence="14 15">
    <name type="scientific">Rhynchospora breviuscula</name>
    <dbReference type="NCBI Taxonomy" id="2022672"/>
    <lineage>
        <taxon>Eukaryota</taxon>
        <taxon>Viridiplantae</taxon>
        <taxon>Streptophyta</taxon>
        <taxon>Embryophyta</taxon>
        <taxon>Tracheophyta</taxon>
        <taxon>Spermatophyta</taxon>
        <taxon>Magnoliopsida</taxon>
        <taxon>Liliopsida</taxon>
        <taxon>Poales</taxon>
        <taxon>Cyperaceae</taxon>
        <taxon>Cyperoideae</taxon>
        <taxon>Rhynchosporeae</taxon>
        <taxon>Rhynchospora</taxon>
    </lineage>
</organism>